<keyword evidence="1" id="KW-1133">Transmembrane helix</keyword>
<name>A0A6F8PMJ9_9GAMM</name>
<dbReference type="AlphaFoldDB" id="A0A6F8PMJ9"/>
<keyword evidence="1" id="KW-0812">Transmembrane</keyword>
<dbReference type="KEGG" id="tzo:THMIRHAT_10440"/>
<organism evidence="2 3">
    <name type="scientific">Thiosulfativibrio zosterae</name>
    <dbReference type="NCBI Taxonomy" id="2675053"/>
    <lineage>
        <taxon>Bacteria</taxon>
        <taxon>Pseudomonadati</taxon>
        <taxon>Pseudomonadota</taxon>
        <taxon>Gammaproteobacteria</taxon>
        <taxon>Thiotrichales</taxon>
        <taxon>Piscirickettsiaceae</taxon>
        <taxon>Thiosulfativibrio</taxon>
    </lineage>
</organism>
<evidence type="ECO:0008006" key="4">
    <source>
        <dbReference type="Google" id="ProtNLM"/>
    </source>
</evidence>
<dbReference type="Pfam" id="PF11872">
    <property type="entry name" value="DUF3392"/>
    <property type="match status" value="1"/>
</dbReference>
<feature type="transmembrane region" description="Helical" evidence="1">
    <location>
        <begin position="62"/>
        <end position="84"/>
    </location>
</feature>
<evidence type="ECO:0000313" key="2">
    <source>
        <dbReference type="EMBL" id="BBP43298.1"/>
    </source>
</evidence>
<sequence>MDEMDFVTQILTITADWTREYLSTIVLAFIATSLVVFGNSINIMLKKHLGQLQFILKTSLFIAFYAFGIAFLTAVLAPIGLKYLLSLEDAWLIACILIGFYGLGFIAQKKGLI</sequence>
<feature type="transmembrane region" description="Helical" evidence="1">
    <location>
        <begin position="21"/>
        <end position="41"/>
    </location>
</feature>
<evidence type="ECO:0000313" key="3">
    <source>
        <dbReference type="Proteomes" id="UP000501466"/>
    </source>
</evidence>
<protein>
    <recommendedName>
        <fullName evidence="4">DUF3392 domain-containing protein</fullName>
    </recommendedName>
</protein>
<accession>A0A6F8PMJ9</accession>
<dbReference type="EMBL" id="AP021888">
    <property type="protein sequence ID" value="BBP43298.1"/>
    <property type="molecule type" value="Genomic_DNA"/>
</dbReference>
<evidence type="ECO:0000256" key="1">
    <source>
        <dbReference type="SAM" id="Phobius"/>
    </source>
</evidence>
<feature type="transmembrane region" description="Helical" evidence="1">
    <location>
        <begin position="90"/>
        <end position="107"/>
    </location>
</feature>
<keyword evidence="1" id="KW-0472">Membrane</keyword>
<gene>
    <name evidence="2" type="ORF">THMIRHAT_10440</name>
</gene>
<dbReference type="Proteomes" id="UP000501466">
    <property type="component" value="Chromosome"/>
</dbReference>
<proteinExistence type="predicted"/>
<dbReference type="InterPro" id="IPR021813">
    <property type="entry name" value="DUF3392"/>
</dbReference>
<reference evidence="3" key="1">
    <citation type="submission" date="2019-11" db="EMBL/GenBank/DDBJ databases">
        <title>Isolation and characterization of two novel species in the genus Thiomicrorhabdus.</title>
        <authorList>
            <person name="Mochizuki J."/>
            <person name="Kojima H."/>
            <person name="Fukui M."/>
        </authorList>
    </citation>
    <scope>NUCLEOTIDE SEQUENCE [LARGE SCALE GENOMIC DNA]</scope>
    <source>
        <strain evidence="3">AkT22</strain>
    </source>
</reference>
<keyword evidence="3" id="KW-1185">Reference proteome</keyword>